<organismHost>
    <name type="scientific">Brassica campestris</name>
    <name type="common">Field mustard</name>
    <dbReference type="NCBI Taxonomy" id="3711"/>
</organismHost>
<dbReference type="EMBL" id="MT708136">
    <property type="protein sequence ID" value="QTW21055.1"/>
    <property type="molecule type" value="Genomic_RNA"/>
</dbReference>
<dbReference type="InterPro" id="IPR027351">
    <property type="entry name" value="(+)RNA_virus_helicase_core_dom"/>
</dbReference>
<protein>
    <submittedName>
        <fullName evidence="2">ORF2</fullName>
    </submittedName>
</protein>
<organism evidence="2">
    <name type="scientific">Potato virus X</name>
    <name type="common">PVX</name>
    <dbReference type="NCBI Taxonomy" id="12183"/>
    <lineage>
        <taxon>Viruses</taxon>
        <taxon>Riboviria</taxon>
        <taxon>Orthornavirae</taxon>
        <taxon>Kitrinoviricota</taxon>
        <taxon>Alsuviricetes</taxon>
        <taxon>Tymovirales</taxon>
        <taxon>Alphaflexiviridae</taxon>
        <taxon>Potexvirus</taxon>
        <taxon>Potexvirus ecspotati</taxon>
    </lineage>
</organism>
<proteinExistence type="predicted"/>
<feature type="domain" description="(+)RNA virus helicase C-terminal" evidence="1">
    <location>
        <begin position="1"/>
        <end position="236"/>
    </location>
</feature>
<evidence type="ECO:0000259" key="1">
    <source>
        <dbReference type="PROSITE" id="PS51657"/>
    </source>
</evidence>
<organismHost>
    <name type="scientific">Solanum tuberosum</name>
    <name type="common">Potato</name>
    <dbReference type="NCBI Taxonomy" id="4113"/>
</organismHost>
<name>A0A8B0M5Q5_PVX</name>
<dbReference type="Pfam" id="PF01443">
    <property type="entry name" value="Viral_helicase1"/>
    <property type="match status" value="1"/>
</dbReference>
<reference evidence="2" key="1">
    <citation type="submission" date="2020-07" db="EMBL/GenBank/DDBJ databases">
        <authorList>
            <person name="Jones R."/>
            <person name="Boonham N."/>
            <person name="Fox A."/>
            <person name="Adams I.P."/>
        </authorList>
    </citation>
    <scope>NUCLEOTIDE SEQUENCE</scope>
    <source>
        <strain evidence="2">E</strain>
    </source>
</reference>
<accession>A0A8B0M5Q5</accession>
<evidence type="ECO:0000313" key="2">
    <source>
        <dbReference type="EMBL" id="QTW21055.1"/>
    </source>
</evidence>
<dbReference type="PROSITE" id="PS51657">
    <property type="entry name" value="PSRV_HELICASE"/>
    <property type="match status" value="1"/>
</dbReference>
<sequence length="236" mass="26022">MLSYLRCLNKMDILIITLKSLGYSRTSKPLELGPLVVHAVAGAGKSTVLRKLIIRHPIFTVHTLGVPDKVSIRTRGIQRPGPIPEGNFPILDEYTLDNTTRSSYQALFADPYQAPEFSLEPHFYLETSFRVPKKVATLIADCGFEFETNSQEEGHLEVTGIFQGPLLGKVIAIDEESETTLSRHGVEFVKPCQVTGLEFKVVTIVSAAPIEEIGQSTPFYNAITRSKGLTYVRAGA</sequence>
<dbReference type="GO" id="GO:0005524">
    <property type="term" value="F:ATP binding"/>
    <property type="evidence" value="ECO:0007669"/>
    <property type="project" value="InterPro"/>
</dbReference>
<reference evidence="2" key="2">
    <citation type="journal article" name="Viruses">
        <title>The Phylogeography of Potato Virus X Shows the Fingerprints of Its Human Vector.</title>
        <authorList>
            <person name="Fuentes S."/>
            <person name="Gibbs A.J."/>
            <person name="Hajizadeh M."/>
            <person name="Perez A."/>
            <person name="Adams I.P."/>
            <person name="Fribourg C.E."/>
            <person name="Kreuze J."/>
            <person name="Fox A."/>
            <person name="Boonham N."/>
            <person name="Jones R.A.C."/>
        </authorList>
    </citation>
    <scope>NUCLEOTIDE SEQUENCE</scope>
    <source>
        <strain evidence="2">E</strain>
    </source>
</reference>